<keyword evidence="3 7" id="KW-0288">FMN</keyword>
<keyword evidence="2 7" id="KW-0285">Flavoprotein</keyword>
<feature type="domain" description="FMN hydroxy acid dehydrogenase" evidence="8">
    <location>
        <begin position="2"/>
        <end position="392"/>
    </location>
</feature>
<accession>A0AA94EFR1</accession>
<keyword evidence="4 9" id="KW-0560">Oxidoreductase</keyword>
<dbReference type="EC" id="1.1.2.3" evidence="9"/>
<reference evidence="10" key="1">
    <citation type="journal article" date="2018" name="Front. Microbiol.">
        <title>Genome-Based Analysis Reveals the Taxonomy and Diversity of the Family Idiomarinaceae.</title>
        <authorList>
            <person name="Liu Y."/>
            <person name="Lai Q."/>
            <person name="Shao Z."/>
        </authorList>
    </citation>
    <scope>NUCLEOTIDE SEQUENCE [LARGE SCALE GENOMIC DNA]</scope>
    <source>
        <strain evidence="10">SN-14</strain>
    </source>
</reference>
<dbReference type="InterPro" id="IPR037396">
    <property type="entry name" value="FMN_HAD"/>
</dbReference>
<dbReference type="EMBL" id="PIPS01000002">
    <property type="protein sequence ID" value="RUO43368.1"/>
    <property type="molecule type" value="Genomic_DNA"/>
</dbReference>
<feature type="binding site" evidence="7">
    <location>
        <position position="283"/>
    </location>
    <ligand>
        <name>glyoxylate</name>
        <dbReference type="ChEBI" id="CHEBI:36655"/>
    </ligand>
</feature>
<dbReference type="SUPFAM" id="SSF51395">
    <property type="entry name" value="FMN-linked oxidoreductases"/>
    <property type="match status" value="1"/>
</dbReference>
<dbReference type="InterPro" id="IPR000262">
    <property type="entry name" value="FMN-dep_DH"/>
</dbReference>
<feature type="binding site" evidence="7">
    <location>
        <begin position="341"/>
        <end position="342"/>
    </location>
    <ligand>
        <name>FMN</name>
        <dbReference type="ChEBI" id="CHEBI:58210"/>
    </ligand>
</feature>
<dbReference type="GO" id="GO:0004460">
    <property type="term" value="F:L-lactate dehydrogenase (cytochrome) activity"/>
    <property type="evidence" value="ECO:0007669"/>
    <property type="project" value="UniProtKB-EC"/>
</dbReference>
<feature type="binding site" evidence="7">
    <location>
        <position position="134"/>
    </location>
    <ligand>
        <name>glyoxylate</name>
        <dbReference type="ChEBI" id="CHEBI:36655"/>
    </ligand>
</feature>
<feature type="binding site" evidence="7">
    <location>
        <position position="281"/>
    </location>
    <ligand>
        <name>FMN</name>
        <dbReference type="ChEBI" id="CHEBI:58210"/>
    </ligand>
</feature>
<dbReference type="InterPro" id="IPR012133">
    <property type="entry name" value="Alpha-hydoxy_acid_DH_FMN"/>
</dbReference>
<name>A0AA94EFR1_9GAMM</name>
<sequence length="394" mass="43555">MSKFIEPATAEDYRELARRRLPRQIFDYLDGGSYQELTRFNNESAFAAIRLRQRVLTDVSSIDLSCQRAGQPFALPIALGPVGLAGLMARRGEVQAHRAAASKGISFCASTVSLCSVEEIARAHPQRPPWFQLYLMKDRDYVKRLLQRASDSGVETLVVTVDLARLGSRYRDIRNGFDGPQSLAKRWARIKDIASHPGWVWDVAVKGKPLVFGNLSEAVPDASSLPDFKQWVDGQFDASVNWQTLGWLRQQWQGRLFIKGVMDADDAKRAVACDVDGIIVSNHGGRQLDSVAPSITKLAEIRKVVDEQTKTPPEIWLDGGVRSGLDVAKAMALGADGCLLGRAWAFALAARGERGVRELLARLENELTVAMALMGVTRLSELGTDNLDSWEHNL</sequence>
<dbReference type="CDD" id="cd02809">
    <property type="entry name" value="alpha_hydroxyacid_oxid_FMN"/>
    <property type="match status" value="1"/>
</dbReference>
<dbReference type="PANTHER" id="PTHR10578:SF85">
    <property type="entry name" value="L-LACTATE DEHYDROGENASE"/>
    <property type="match status" value="1"/>
</dbReference>
<feature type="binding site" evidence="7">
    <location>
        <position position="169"/>
    </location>
    <ligand>
        <name>glyoxylate</name>
        <dbReference type="ChEBI" id="CHEBI:36655"/>
    </ligand>
</feature>
<dbReference type="Proteomes" id="UP000286680">
    <property type="component" value="Unassembled WGS sequence"/>
</dbReference>
<evidence type="ECO:0000313" key="9">
    <source>
        <dbReference type="EMBL" id="RUO43368.1"/>
    </source>
</evidence>
<feature type="binding site" evidence="7">
    <location>
        <position position="110"/>
    </location>
    <ligand>
        <name>FMN</name>
        <dbReference type="ChEBI" id="CHEBI:58210"/>
    </ligand>
</feature>
<dbReference type="PROSITE" id="PS00557">
    <property type="entry name" value="FMN_HYDROXY_ACID_DH_1"/>
    <property type="match status" value="1"/>
</dbReference>
<feature type="binding site" evidence="7">
    <location>
        <position position="160"/>
    </location>
    <ligand>
        <name>FMN</name>
        <dbReference type="ChEBI" id="CHEBI:58210"/>
    </ligand>
</feature>
<dbReference type="GO" id="GO:0005886">
    <property type="term" value="C:plasma membrane"/>
    <property type="evidence" value="ECO:0007669"/>
    <property type="project" value="TreeGrafter"/>
</dbReference>
<dbReference type="GO" id="GO:0004459">
    <property type="term" value="F:L-lactate dehydrogenase (NAD+) activity"/>
    <property type="evidence" value="ECO:0007669"/>
    <property type="project" value="TreeGrafter"/>
</dbReference>
<feature type="binding site" evidence="7">
    <location>
        <begin position="81"/>
        <end position="83"/>
    </location>
    <ligand>
        <name>FMN</name>
        <dbReference type="ChEBI" id="CHEBI:58210"/>
    </ligand>
</feature>
<organism evidence="9 10">
    <name type="scientific">Idiomarina aquatica</name>
    <dbReference type="NCBI Taxonomy" id="1327752"/>
    <lineage>
        <taxon>Bacteria</taxon>
        <taxon>Pseudomonadati</taxon>
        <taxon>Pseudomonadota</taxon>
        <taxon>Gammaproteobacteria</taxon>
        <taxon>Alteromonadales</taxon>
        <taxon>Idiomarinaceae</taxon>
        <taxon>Idiomarina</taxon>
    </lineage>
</organism>
<protein>
    <submittedName>
        <fullName evidence="9">Alpha-hydroxy-acid oxidizing enzyme</fullName>
        <ecNumber evidence="9">1.1.2.3</ecNumber>
    </submittedName>
</protein>
<gene>
    <name evidence="9" type="primary">lldD</name>
    <name evidence="9" type="ORF">CWE23_08440</name>
</gene>
<dbReference type="PANTHER" id="PTHR10578">
    <property type="entry name" value="S -2-HYDROXY-ACID OXIDASE-RELATED"/>
    <property type="match status" value="1"/>
</dbReference>
<comment type="cofactor">
    <cofactor evidence="1">
        <name>FMN</name>
        <dbReference type="ChEBI" id="CHEBI:58210"/>
    </cofactor>
</comment>
<dbReference type="Pfam" id="PF01070">
    <property type="entry name" value="FMN_dh"/>
    <property type="match status" value="1"/>
</dbReference>
<evidence type="ECO:0000259" key="8">
    <source>
        <dbReference type="PROSITE" id="PS51349"/>
    </source>
</evidence>
<evidence type="ECO:0000256" key="7">
    <source>
        <dbReference type="PIRSR" id="PIRSR000138-2"/>
    </source>
</evidence>
<dbReference type="Gene3D" id="3.20.20.70">
    <property type="entry name" value="Aldolase class I"/>
    <property type="match status" value="1"/>
</dbReference>
<feature type="binding site" evidence="7">
    <location>
        <begin position="318"/>
        <end position="322"/>
    </location>
    <ligand>
        <name>FMN</name>
        <dbReference type="ChEBI" id="CHEBI:58210"/>
    </ligand>
</feature>
<feature type="binding site" evidence="7">
    <location>
        <position position="28"/>
    </location>
    <ligand>
        <name>glyoxylate</name>
        <dbReference type="ChEBI" id="CHEBI:36655"/>
    </ligand>
</feature>
<proteinExistence type="inferred from homology"/>
<evidence type="ECO:0000256" key="3">
    <source>
        <dbReference type="ARBA" id="ARBA00022643"/>
    </source>
</evidence>
<dbReference type="PROSITE" id="PS51349">
    <property type="entry name" value="FMN_HYDROXY_ACID_DH_2"/>
    <property type="match status" value="1"/>
</dbReference>
<comment type="similarity">
    <text evidence="5">Belongs to the FMN-dependent alpha-hydroxy acid dehydrogenase family.</text>
</comment>
<dbReference type="GO" id="GO:0009060">
    <property type="term" value="P:aerobic respiration"/>
    <property type="evidence" value="ECO:0007669"/>
    <property type="project" value="TreeGrafter"/>
</dbReference>
<evidence type="ECO:0000313" key="10">
    <source>
        <dbReference type="Proteomes" id="UP000286680"/>
    </source>
</evidence>
<keyword evidence="10" id="KW-1185">Reference proteome</keyword>
<feature type="binding site" evidence="7">
    <location>
        <position position="286"/>
    </location>
    <ligand>
        <name>glyoxylate</name>
        <dbReference type="ChEBI" id="CHEBI:36655"/>
    </ligand>
</feature>
<dbReference type="InterPro" id="IPR013785">
    <property type="entry name" value="Aldolase_TIM"/>
</dbReference>
<evidence type="ECO:0000256" key="1">
    <source>
        <dbReference type="ARBA" id="ARBA00001917"/>
    </source>
</evidence>
<evidence type="ECO:0000256" key="5">
    <source>
        <dbReference type="ARBA" id="ARBA00024042"/>
    </source>
</evidence>
<dbReference type="PIRSF" id="PIRSF000138">
    <property type="entry name" value="Al-hdrx_acd_dh"/>
    <property type="match status" value="1"/>
</dbReference>
<evidence type="ECO:0000256" key="4">
    <source>
        <dbReference type="ARBA" id="ARBA00023002"/>
    </source>
</evidence>
<feature type="binding site" evidence="7">
    <location>
        <position position="132"/>
    </location>
    <ligand>
        <name>glyoxylate</name>
        <dbReference type="ChEBI" id="CHEBI:36655"/>
    </ligand>
</feature>
<feature type="binding site" evidence="7">
    <location>
        <position position="259"/>
    </location>
    <ligand>
        <name>FMN</name>
        <dbReference type="ChEBI" id="CHEBI:58210"/>
    </ligand>
</feature>
<evidence type="ECO:0000256" key="2">
    <source>
        <dbReference type="ARBA" id="ARBA00022630"/>
    </source>
</evidence>
<comment type="caution">
    <text evidence="9">The sequence shown here is derived from an EMBL/GenBank/DDBJ whole genome shotgun (WGS) entry which is preliminary data.</text>
</comment>
<dbReference type="FunFam" id="3.20.20.70:FF:000029">
    <property type="entry name" value="L-lactate dehydrogenase"/>
    <property type="match status" value="1"/>
</dbReference>
<feature type="active site" description="Proton acceptor" evidence="6">
    <location>
        <position position="283"/>
    </location>
</feature>
<evidence type="ECO:0000256" key="6">
    <source>
        <dbReference type="PIRSR" id="PIRSR000138-1"/>
    </source>
</evidence>
<dbReference type="NCBIfam" id="NF008398">
    <property type="entry name" value="PRK11197.1"/>
    <property type="match status" value="1"/>
</dbReference>
<dbReference type="AlphaFoldDB" id="A0AA94EFR1"/>
<dbReference type="GO" id="GO:0010181">
    <property type="term" value="F:FMN binding"/>
    <property type="evidence" value="ECO:0007669"/>
    <property type="project" value="InterPro"/>
</dbReference>
<dbReference type="RefSeq" id="WP_126819997.1">
    <property type="nucleotide sequence ID" value="NZ_PIPS01000002.1"/>
</dbReference>
<dbReference type="InterPro" id="IPR008259">
    <property type="entry name" value="FMN_hydac_DH_AS"/>
</dbReference>